<dbReference type="Proteomes" id="UP000095552">
    <property type="component" value="Unassembled WGS sequence"/>
</dbReference>
<sequence>MKELWCWRCKMVLPMLDEEEYAEAYRLYGEAFKKAGSFHERFKPVSDYYTKITGFEETHPNAIMHHRISLYGPPCENCGKPYRTPGATFCAACGNKRQEQISK</sequence>
<organism evidence="1 2">
    <name type="scientific">Roseivirga misakiensis</name>
    <dbReference type="NCBI Taxonomy" id="1563681"/>
    <lineage>
        <taxon>Bacteria</taxon>
        <taxon>Pseudomonadati</taxon>
        <taxon>Bacteroidota</taxon>
        <taxon>Cytophagia</taxon>
        <taxon>Cytophagales</taxon>
        <taxon>Roseivirgaceae</taxon>
        <taxon>Roseivirga</taxon>
    </lineage>
</organism>
<dbReference type="OrthoDB" id="5515745at2"/>
<evidence type="ECO:0000313" key="1">
    <source>
        <dbReference type="EMBL" id="OEK04691.1"/>
    </source>
</evidence>
<dbReference type="EMBL" id="MDGQ01000005">
    <property type="protein sequence ID" value="OEK04691.1"/>
    <property type="molecule type" value="Genomic_DNA"/>
</dbReference>
<keyword evidence="2" id="KW-1185">Reference proteome</keyword>
<dbReference type="STRING" id="1563681.BFP71_14670"/>
<accession>A0A1E5SZZ5</accession>
<gene>
    <name evidence="1" type="ORF">BFP71_14670</name>
</gene>
<dbReference type="RefSeq" id="WP_069836195.1">
    <property type="nucleotide sequence ID" value="NZ_MDGQ01000005.1"/>
</dbReference>
<comment type="caution">
    <text evidence="1">The sequence shown here is derived from an EMBL/GenBank/DDBJ whole genome shotgun (WGS) entry which is preliminary data.</text>
</comment>
<dbReference type="AlphaFoldDB" id="A0A1E5SZZ5"/>
<reference evidence="1 2" key="1">
    <citation type="submission" date="2016-08" db="EMBL/GenBank/DDBJ databases">
        <title>Draft genome of Fabibacter sp. strain SK-8.</title>
        <authorList>
            <person name="Wong S.-K."/>
            <person name="Hamasaki K."/>
            <person name="Yoshizawa S."/>
        </authorList>
    </citation>
    <scope>NUCLEOTIDE SEQUENCE [LARGE SCALE GENOMIC DNA]</scope>
    <source>
        <strain evidence="1 2">SK-8</strain>
    </source>
</reference>
<name>A0A1E5SZZ5_9BACT</name>
<protein>
    <submittedName>
        <fullName evidence="1">Uncharacterized protein</fullName>
    </submittedName>
</protein>
<evidence type="ECO:0000313" key="2">
    <source>
        <dbReference type="Proteomes" id="UP000095552"/>
    </source>
</evidence>
<proteinExistence type="predicted"/>